<dbReference type="InterPro" id="IPR001313">
    <property type="entry name" value="Pumilio_RNA-bd_rpt"/>
</dbReference>
<dbReference type="InterPro" id="IPR016024">
    <property type="entry name" value="ARM-type_fold"/>
</dbReference>
<name>A0A0M3K9A2_ANISI</name>
<dbReference type="GO" id="GO:0000472">
    <property type="term" value="P:endonucleolytic cleavage to generate mature 5'-end of SSU-rRNA from (SSU-rRNA, 5.8S rRNA, LSU-rRNA)"/>
    <property type="evidence" value="ECO:0007669"/>
    <property type="project" value="TreeGrafter"/>
</dbReference>
<evidence type="ECO:0000313" key="2">
    <source>
        <dbReference type="WBParaSite" id="ASIM_0001754401-mRNA-1"/>
    </source>
</evidence>
<organism evidence="2">
    <name type="scientific">Anisakis simplex</name>
    <name type="common">Herring worm</name>
    <dbReference type="NCBI Taxonomy" id="6269"/>
    <lineage>
        <taxon>Eukaryota</taxon>
        <taxon>Metazoa</taxon>
        <taxon>Ecdysozoa</taxon>
        <taxon>Nematoda</taxon>
        <taxon>Chromadorea</taxon>
        <taxon>Rhabditida</taxon>
        <taxon>Spirurina</taxon>
        <taxon>Ascaridomorpha</taxon>
        <taxon>Ascaridoidea</taxon>
        <taxon>Anisakidae</taxon>
        <taxon>Anisakis</taxon>
        <taxon>Anisakis simplex complex</taxon>
    </lineage>
</organism>
<dbReference type="GO" id="GO:0030686">
    <property type="term" value="C:90S preribosome"/>
    <property type="evidence" value="ECO:0007669"/>
    <property type="project" value="TreeGrafter"/>
</dbReference>
<proteinExistence type="predicted"/>
<dbReference type="SMART" id="SM00025">
    <property type="entry name" value="Pumilio"/>
    <property type="match status" value="3"/>
</dbReference>
<dbReference type="InterPro" id="IPR040000">
    <property type="entry name" value="NOP9"/>
</dbReference>
<dbReference type="GO" id="GO:0000056">
    <property type="term" value="P:ribosomal small subunit export from nucleus"/>
    <property type="evidence" value="ECO:0007669"/>
    <property type="project" value="TreeGrafter"/>
</dbReference>
<dbReference type="AlphaFoldDB" id="A0A0M3K9A2"/>
<dbReference type="PANTHER" id="PTHR13102">
    <property type="entry name" value="NUCLEOLAR PROTEIN 9"/>
    <property type="match status" value="1"/>
</dbReference>
<reference evidence="2" key="1">
    <citation type="submission" date="2017-02" db="UniProtKB">
        <authorList>
            <consortium name="WormBaseParasite"/>
        </authorList>
    </citation>
    <scope>IDENTIFICATION</scope>
</reference>
<dbReference type="GO" id="GO:0003723">
    <property type="term" value="F:RNA binding"/>
    <property type="evidence" value="ECO:0007669"/>
    <property type="project" value="InterPro"/>
</dbReference>
<evidence type="ECO:0000256" key="1">
    <source>
        <dbReference type="ARBA" id="ARBA00022737"/>
    </source>
</evidence>
<dbReference type="GO" id="GO:0030688">
    <property type="term" value="C:preribosome, small subunit precursor"/>
    <property type="evidence" value="ECO:0007669"/>
    <property type="project" value="TreeGrafter"/>
</dbReference>
<dbReference type="Gene3D" id="1.25.10.10">
    <property type="entry name" value="Leucine-rich Repeat Variant"/>
    <property type="match status" value="2"/>
</dbReference>
<protein>
    <submittedName>
        <fullName evidence="2">DUF2428 domain-containing protein</fullName>
    </submittedName>
</protein>
<dbReference type="PANTHER" id="PTHR13102:SF0">
    <property type="entry name" value="NUCLEOLAR PROTEIN 9"/>
    <property type="match status" value="1"/>
</dbReference>
<keyword evidence="1" id="KW-0677">Repeat</keyword>
<accession>A0A0M3K9A2</accession>
<dbReference type="GO" id="GO:0005730">
    <property type="term" value="C:nucleolus"/>
    <property type="evidence" value="ECO:0007669"/>
    <property type="project" value="TreeGrafter"/>
</dbReference>
<dbReference type="WBParaSite" id="ASIM_0001754401-mRNA-1">
    <property type="protein sequence ID" value="ASIM_0001754401-mRNA-1"/>
    <property type="gene ID" value="ASIM_0001754401"/>
</dbReference>
<dbReference type="SUPFAM" id="SSF48371">
    <property type="entry name" value="ARM repeat"/>
    <property type="match status" value="2"/>
</dbReference>
<dbReference type="Pfam" id="PF22493">
    <property type="entry name" value="PUF_NOP9"/>
    <property type="match status" value="1"/>
</dbReference>
<dbReference type="InterPro" id="IPR011989">
    <property type="entry name" value="ARM-like"/>
</dbReference>
<dbReference type="GO" id="GO:0000480">
    <property type="term" value="P:endonucleolytic cleavage in 5'-ETS of tricistronic rRNA transcript (SSU-rRNA, 5.8S rRNA, LSU-rRNA)"/>
    <property type="evidence" value="ECO:0007669"/>
    <property type="project" value="TreeGrafter"/>
</dbReference>
<dbReference type="GO" id="GO:0000447">
    <property type="term" value="P:endonucleolytic cleavage in ITS1 to separate SSU-rRNA from 5.8S rRNA and LSU-rRNA from tricistronic rRNA transcript (SSU-rRNA, 5.8S rRNA, LSU-rRNA)"/>
    <property type="evidence" value="ECO:0007669"/>
    <property type="project" value="TreeGrafter"/>
</dbReference>
<sequence>LEECEGMEIELCTYESSSRLIEKIFKDSRKGACKWLESFMKIKKVTQLEILCSGCACRCLETLLFALSTSSDIQIIDQLSDLIVDCWSELVVNQNASHFIRSFTRHLIGLPKLDLSNSKTTALVRNPDLKHSSNLDEMSSILPSEWLHDEKALRKQFNQFNSTVGLKTIFTKIINLALDYNLMKDCINREAVSLLMQELIEYDWFARTSKTTEMILKCLGDSEGSVLLQWQGKQSSRVWEVLVKRTSEDARQSLYSSVLNGKLLELSLHSFANFVVGAFISSAKSEELIIDVFDELVNNLDQICEGEKWSVLKGLIKASSRYPEYQAALLKNLRSQFGSAQKSTRNAFLPNILTLNNAEMSEDETGKVKFNVENGTLHGSLMLQNLITLKHNKTLLFSFLSLSDETILQMTYNPKGSRVIQAFLQSKHIDDTNKLQLANLLIVS</sequence>